<reference evidence="3" key="2">
    <citation type="submission" date="2019-02" db="EMBL/GenBank/DDBJ databases">
        <title>Opniocepnalus argus Var Kimnra genome.</title>
        <authorList>
            <person name="Zhou C."/>
            <person name="Xiao S."/>
        </authorList>
    </citation>
    <scope>NUCLEOTIDE SEQUENCE [LARGE SCALE GENOMIC DNA]</scope>
</reference>
<feature type="region of interest" description="Disordered" evidence="1">
    <location>
        <begin position="1"/>
        <end position="107"/>
    </location>
</feature>
<name>A0A6G1Q5U1_CHAAH</name>
<reference evidence="2 3" key="1">
    <citation type="submission" date="2019-02" db="EMBL/GenBank/DDBJ databases">
        <title>Opniocepnalus argus genome.</title>
        <authorList>
            <person name="Zhou C."/>
            <person name="Xiao S."/>
        </authorList>
    </citation>
    <scope>NUCLEOTIDE SEQUENCE [LARGE SCALE GENOMIC DNA]</scope>
    <source>
        <strain evidence="2">OARG1902GOOAL</strain>
        <tissue evidence="2">Muscle</tissue>
    </source>
</reference>
<accession>A0A6G1Q5U1</accession>
<gene>
    <name evidence="2" type="ORF">EXN66_Car013308</name>
</gene>
<dbReference type="AlphaFoldDB" id="A0A6G1Q5U1"/>
<sequence length="107" mass="11578">MADSRLQPAVVNRDQPQAEEGHKTTGSRQLRQAQNQSRQLGTNRKVRATVAPLPSMSSHSSSVGPPPAKASRPALTLLSSSSRVNHQAPRLSRQEKDDGDVDSMVIQ</sequence>
<dbReference type="Proteomes" id="UP000503349">
    <property type="component" value="Chromosome 13"/>
</dbReference>
<evidence type="ECO:0000313" key="3">
    <source>
        <dbReference type="Proteomes" id="UP000503349"/>
    </source>
</evidence>
<evidence type="ECO:0000256" key="1">
    <source>
        <dbReference type="SAM" id="MobiDB-lite"/>
    </source>
</evidence>
<keyword evidence="3" id="KW-1185">Reference proteome</keyword>
<dbReference type="EMBL" id="CM015724">
    <property type="protein sequence ID" value="KAF3697628.1"/>
    <property type="molecule type" value="Genomic_DNA"/>
</dbReference>
<protein>
    <submittedName>
        <fullName evidence="2">Uncharacterized protein</fullName>
    </submittedName>
</protein>
<proteinExistence type="predicted"/>
<evidence type="ECO:0000313" key="2">
    <source>
        <dbReference type="EMBL" id="KAF3697628.1"/>
    </source>
</evidence>
<feature type="compositionally biased region" description="Polar residues" evidence="1">
    <location>
        <begin position="24"/>
        <end position="42"/>
    </location>
</feature>
<feature type="compositionally biased region" description="Low complexity" evidence="1">
    <location>
        <begin position="52"/>
        <end position="63"/>
    </location>
</feature>
<organism evidence="2 3">
    <name type="scientific">Channa argus</name>
    <name type="common">Northern snakehead</name>
    <name type="synonym">Ophicephalus argus</name>
    <dbReference type="NCBI Taxonomy" id="215402"/>
    <lineage>
        <taxon>Eukaryota</taxon>
        <taxon>Metazoa</taxon>
        <taxon>Chordata</taxon>
        <taxon>Craniata</taxon>
        <taxon>Vertebrata</taxon>
        <taxon>Euteleostomi</taxon>
        <taxon>Actinopterygii</taxon>
        <taxon>Neopterygii</taxon>
        <taxon>Teleostei</taxon>
        <taxon>Neoteleostei</taxon>
        <taxon>Acanthomorphata</taxon>
        <taxon>Anabantaria</taxon>
        <taxon>Anabantiformes</taxon>
        <taxon>Channoidei</taxon>
        <taxon>Channidae</taxon>
        <taxon>Channa</taxon>
    </lineage>
</organism>